<evidence type="ECO:0000313" key="3">
    <source>
        <dbReference type="Proteomes" id="UP000824782"/>
    </source>
</evidence>
<reference evidence="2" key="1">
    <citation type="thesis" date="2020" institute="ProQuest LLC" country="789 East Eisenhower Parkway, Ann Arbor, MI, USA">
        <title>Comparative Genomics and Chromosome Evolution.</title>
        <authorList>
            <person name="Mudd A.B."/>
        </authorList>
    </citation>
    <scope>NUCLEOTIDE SEQUENCE</scope>
    <source>
        <strain evidence="2">237g6f4</strain>
        <tissue evidence="2">Blood</tissue>
    </source>
</reference>
<name>A0AAV7C371_ENGPU</name>
<accession>A0AAV7C371</accession>
<organism evidence="2 3">
    <name type="scientific">Engystomops pustulosus</name>
    <name type="common">Tungara frog</name>
    <name type="synonym">Physalaemus pustulosus</name>
    <dbReference type="NCBI Taxonomy" id="76066"/>
    <lineage>
        <taxon>Eukaryota</taxon>
        <taxon>Metazoa</taxon>
        <taxon>Chordata</taxon>
        <taxon>Craniata</taxon>
        <taxon>Vertebrata</taxon>
        <taxon>Euteleostomi</taxon>
        <taxon>Amphibia</taxon>
        <taxon>Batrachia</taxon>
        <taxon>Anura</taxon>
        <taxon>Neobatrachia</taxon>
        <taxon>Hyloidea</taxon>
        <taxon>Leptodactylidae</taxon>
        <taxon>Leiuperinae</taxon>
        <taxon>Engystomops</taxon>
    </lineage>
</organism>
<evidence type="ECO:0000256" key="1">
    <source>
        <dbReference type="SAM" id="MobiDB-lite"/>
    </source>
</evidence>
<dbReference type="AlphaFoldDB" id="A0AAV7C371"/>
<evidence type="ECO:0000313" key="2">
    <source>
        <dbReference type="EMBL" id="KAG8579417.1"/>
    </source>
</evidence>
<dbReference type="Proteomes" id="UP000824782">
    <property type="component" value="Unassembled WGS sequence"/>
</dbReference>
<comment type="caution">
    <text evidence="2">The sequence shown here is derived from an EMBL/GenBank/DDBJ whole genome shotgun (WGS) entry which is preliminary data.</text>
</comment>
<keyword evidence="3" id="KW-1185">Reference proteome</keyword>
<feature type="region of interest" description="Disordered" evidence="1">
    <location>
        <begin position="377"/>
        <end position="399"/>
    </location>
</feature>
<protein>
    <submittedName>
        <fullName evidence="2">Uncharacterized protein</fullName>
    </submittedName>
</protein>
<sequence>MEIIDSFTKKCNLEFKFVPSDQSDLETVWLSLYDECQQENRKIERKRVTVRKDKEKLRNIVHMVKVYHQVVLDRSIAKKPTAISKTDNVICEERDSDSKTCNDVTQQRDQGQVCVLSAGGDSVSFQKQALEMKESSLKLKMQKHLLDLSKEVPMYDAKIHVCRNHEIFESFVEKFDLSNEQKNQLFKMWLPLEFSRRLELENPLVDESSEWSHDSDVDRLKKLLCCTTSDSMPTYEILRELKIGRKECTFSFMSMLERTCKAIGICNPCSIVREFIKKFTFLTAAALVFASDKPSLFKVAKFLDTVRKQSKNQSQVHRQNIDRKETDSYSKRKNLPKQLYKVSAPRRQCNNIYQERRKLHIERKPYHEIMKSVPNIDINVPGAQQRSPDRREGTNSQKVSCKYDIPSVIESMDKATALVYHRKDTVKMIFNDILDGRRYRHGLGIG</sequence>
<gene>
    <name evidence="2" type="ORF">GDO81_010872</name>
</gene>
<proteinExistence type="predicted"/>
<dbReference type="EMBL" id="WNYA01000004">
    <property type="protein sequence ID" value="KAG8579417.1"/>
    <property type="molecule type" value="Genomic_DNA"/>
</dbReference>